<evidence type="ECO:0000259" key="2">
    <source>
        <dbReference type="PROSITE" id="PS50090"/>
    </source>
</evidence>
<dbReference type="GO" id="GO:0003682">
    <property type="term" value="F:chromatin binding"/>
    <property type="evidence" value="ECO:0007669"/>
    <property type="project" value="TreeGrafter"/>
</dbReference>
<dbReference type="Proteomes" id="UP001652622">
    <property type="component" value="Unplaced"/>
</dbReference>
<evidence type="ECO:0000256" key="1">
    <source>
        <dbReference type="SAM" id="MobiDB-lite"/>
    </source>
</evidence>
<dbReference type="Gene3D" id="1.10.10.60">
    <property type="entry name" value="Homeodomain-like"/>
    <property type="match status" value="2"/>
</dbReference>
<dbReference type="GeneID" id="117659417"/>
<dbReference type="InterPro" id="IPR017930">
    <property type="entry name" value="Myb_dom"/>
</dbReference>
<feature type="domain" description="Myb-like" evidence="2">
    <location>
        <begin position="180"/>
        <end position="260"/>
    </location>
</feature>
<proteinExistence type="predicted"/>
<dbReference type="PANTHER" id="PTHR46760">
    <property type="entry name" value="TRANSCRIPTION TERMINATION FACTOR 1"/>
    <property type="match status" value="1"/>
</dbReference>
<dbReference type="OrthoDB" id="10260894at2759"/>
<keyword evidence="4" id="KW-1185">Reference proteome</keyword>
<feature type="compositionally biased region" description="Acidic residues" evidence="1">
    <location>
        <begin position="391"/>
        <end position="410"/>
    </location>
</feature>
<feature type="domain" description="Myb-like" evidence="2">
    <location>
        <begin position="131"/>
        <end position="176"/>
    </location>
</feature>
<dbReference type="InterPro" id="IPR009057">
    <property type="entry name" value="Homeodomain-like_sf"/>
</dbReference>
<dbReference type="SUPFAM" id="SSF46689">
    <property type="entry name" value="Homeodomain-like"/>
    <property type="match status" value="2"/>
</dbReference>
<dbReference type="GO" id="GO:0006363">
    <property type="term" value="P:termination of RNA polymerase I transcription"/>
    <property type="evidence" value="ECO:0007669"/>
    <property type="project" value="TreeGrafter"/>
</dbReference>
<dbReference type="SMART" id="SM00717">
    <property type="entry name" value="SANT"/>
    <property type="match status" value="2"/>
</dbReference>
<feature type="region of interest" description="Disordered" evidence="1">
    <location>
        <begin position="391"/>
        <end position="418"/>
    </location>
</feature>
<reference evidence="5" key="1">
    <citation type="submission" date="2025-08" db="UniProtKB">
        <authorList>
            <consortium name="RefSeq"/>
        </authorList>
    </citation>
    <scope>IDENTIFICATION</scope>
    <source>
        <tissue evidence="5">Blood</tissue>
    </source>
</reference>
<dbReference type="GO" id="GO:0005730">
    <property type="term" value="C:nucleolus"/>
    <property type="evidence" value="ECO:0007669"/>
    <property type="project" value="TreeGrafter"/>
</dbReference>
<feature type="domain" description="HTH myb-type" evidence="3">
    <location>
        <begin position="140"/>
        <end position="184"/>
    </location>
</feature>
<dbReference type="InterPro" id="IPR053078">
    <property type="entry name" value="TTF1-like"/>
</dbReference>
<dbReference type="CDD" id="cd00167">
    <property type="entry name" value="SANT"/>
    <property type="match status" value="1"/>
</dbReference>
<accession>A0A6P9ANV8</accession>
<dbReference type="KEGG" id="pgut:117659417"/>
<dbReference type="PROSITE" id="PS51294">
    <property type="entry name" value="HTH_MYB"/>
    <property type="match status" value="1"/>
</dbReference>
<sequence length="418" mass="49526">MVKREAVVPPLRILMLLTWTWRWKERQVETMNGSNLDYRQNCPLRKLTPSMAVKFGVFSQAENNLLTENVEAFLEETGIETAEKLLFAHRFPEEQAEIKRLKCRYSFCERISQGIARPWRLVYYRARKMFDPQNYNGRYTKKEEKKLFKYHALYGNKWKKISELMNRSSHSIALKYAQMIEDSNLGPWTEEETSRLLQALKDILKTKVRGLDSALEDRDSKGALILLRENLYKDIGWMKVAAQVETRSWRQCKKKWMSILTKKMMGKSPFCGLSNLQFKIDLIERLYELNVADTNEIDWERIAGVIGNVPPYYVQSRYHQLKSLYVPFWYEKTFPEIIDYLFEETLPIFKETLMKLAQRQRNTQEENTQEEKRCKKSFRFDDIFQDMLEDELLDSSDGETGEPSQADDGDPTQSFHKQ</sequence>
<dbReference type="InterPro" id="IPR001005">
    <property type="entry name" value="SANT/Myb"/>
</dbReference>
<name>A0A6P9ANV8_PANGU</name>
<dbReference type="CTD" id="7270"/>
<dbReference type="AlphaFoldDB" id="A0A6P9ANV8"/>
<evidence type="ECO:0000313" key="5">
    <source>
        <dbReference type="RefSeq" id="XP_034260272.1"/>
    </source>
</evidence>
<organism evidence="4 5">
    <name type="scientific">Pantherophis guttatus</name>
    <name type="common">Corn snake</name>
    <name type="synonym">Elaphe guttata</name>
    <dbReference type="NCBI Taxonomy" id="94885"/>
    <lineage>
        <taxon>Eukaryota</taxon>
        <taxon>Metazoa</taxon>
        <taxon>Chordata</taxon>
        <taxon>Craniata</taxon>
        <taxon>Vertebrata</taxon>
        <taxon>Euteleostomi</taxon>
        <taxon>Lepidosauria</taxon>
        <taxon>Squamata</taxon>
        <taxon>Bifurcata</taxon>
        <taxon>Unidentata</taxon>
        <taxon>Episquamata</taxon>
        <taxon>Toxicofera</taxon>
        <taxon>Serpentes</taxon>
        <taxon>Colubroidea</taxon>
        <taxon>Colubridae</taxon>
        <taxon>Colubrinae</taxon>
        <taxon>Pantherophis</taxon>
    </lineage>
</organism>
<protein>
    <submittedName>
        <fullName evidence="5">Transcription termination factor 1 isoform X2</fullName>
    </submittedName>
</protein>
<dbReference type="PANTHER" id="PTHR46760:SF1">
    <property type="entry name" value="TRANSCRIPTION TERMINATION FACTOR 1"/>
    <property type="match status" value="1"/>
</dbReference>
<evidence type="ECO:0000313" key="4">
    <source>
        <dbReference type="Proteomes" id="UP001652622"/>
    </source>
</evidence>
<dbReference type="Pfam" id="PF13921">
    <property type="entry name" value="Myb_DNA-bind_6"/>
    <property type="match status" value="1"/>
</dbReference>
<evidence type="ECO:0000259" key="3">
    <source>
        <dbReference type="PROSITE" id="PS51294"/>
    </source>
</evidence>
<dbReference type="PROSITE" id="PS50090">
    <property type="entry name" value="MYB_LIKE"/>
    <property type="match status" value="2"/>
</dbReference>
<gene>
    <name evidence="5" type="primary">TTF1</name>
</gene>
<dbReference type="RefSeq" id="XP_034260272.1">
    <property type="nucleotide sequence ID" value="XM_034404381.2"/>
</dbReference>